<protein>
    <submittedName>
        <fullName evidence="1">Uncharacterized protein</fullName>
    </submittedName>
</protein>
<dbReference type="Proteomes" id="UP001432128">
    <property type="component" value="Chromosome"/>
</dbReference>
<reference evidence="1 2" key="1">
    <citation type="submission" date="2022-10" db="EMBL/GenBank/DDBJ databases">
        <title>The complete genomes of actinobacterial strains from the NBC collection.</title>
        <authorList>
            <person name="Joergensen T.S."/>
            <person name="Alvarez Arevalo M."/>
            <person name="Sterndorff E.B."/>
            <person name="Faurdal D."/>
            <person name="Vuksanovic O."/>
            <person name="Mourched A.-S."/>
            <person name="Charusanti P."/>
            <person name="Shaw S."/>
            <person name="Blin K."/>
            <person name="Weber T."/>
        </authorList>
    </citation>
    <scope>NUCLEOTIDE SEQUENCE [LARGE SCALE GENOMIC DNA]</scope>
    <source>
        <strain evidence="1 2">NBC_00319</strain>
    </source>
</reference>
<sequence length="200" mass="21578">MTDLKTIRGVEILKTGTWDASTGPWTVTREQLRSAVDAHAAGVIRRPVIKLGHDDPRFDGGPSFGYLDNLRLADGGKTLVADMCSVPAWLAKAIPSHYPDRSVEGMQDLKTLYPDRKIDAHADVKDTQGTTWPLVITGVALLGATAPAVTTLESLQQLVAAKSVTIAASFGTTTTGRPRDRAVTVAAARRRRTYRKVTLT</sequence>
<evidence type="ECO:0000313" key="2">
    <source>
        <dbReference type="Proteomes" id="UP001432128"/>
    </source>
</evidence>
<accession>A0AAU4JYB6</accession>
<dbReference type="KEGG" id="whr:OG579_13675"/>
<organism evidence="1 2">
    <name type="scientific">Williamsia herbipolensis</name>
    <dbReference type="NCBI Taxonomy" id="1603258"/>
    <lineage>
        <taxon>Bacteria</taxon>
        <taxon>Bacillati</taxon>
        <taxon>Actinomycetota</taxon>
        <taxon>Actinomycetes</taxon>
        <taxon>Mycobacteriales</taxon>
        <taxon>Nocardiaceae</taxon>
        <taxon>Williamsia</taxon>
    </lineage>
</organism>
<dbReference type="EMBL" id="CP108021">
    <property type="protein sequence ID" value="WUM18779.1"/>
    <property type="molecule type" value="Genomic_DNA"/>
</dbReference>
<dbReference type="RefSeq" id="WP_328856363.1">
    <property type="nucleotide sequence ID" value="NZ_CP108021.1"/>
</dbReference>
<keyword evidence="2" id="KW-1185">Reference proteome</keyword>
<name>A0AAU4JYB6_9NOCA</name>
<gene>
    <name evidence="1" type="ORF">OG579_13675</name>
</gene>
<dbReference type="AlphaFoldDB" id="A0AAU4JYB6"/>
<proteinExistence type="predicted"/>
<evidence type="ECO:0000313" key="1">
    <source>
        <dbReference type="EMBL" id="WUM18779.1"/>
    </source>
</evidence>